<feature type="region of interest" description="Disordered" evidence="1">
    <location>
        <begin position="557"/>
        <end position="579"/>
    </location>
</feature>
<feature type="region of interest" description="Disordered" evidence="1">
    <location>
        <begin position="382"/>
        <end position="443"/>
    </location>
</feature>
<organism evidence="2 5">
    <name type="scientific">Biomphalaria glabrata</name>
    <name type="common">Bloodfluke planorb</name>
    <name type="synonym">Freshwater snail</name>
    <dbReference type="NCBI Taxonomy" id="6526"/>
    <lineage>
        <taxon>Eukaryota</taxon>
        <taxon>Metazoa</taxon>
        <taxon>Spiralia</taxon>
        <taxon>Lophotrochozoa</taxon>
        <taxon>Mollusca</taxon>
        <taxon>Gastropoda</taxon>
        <taxon>Heterobranchia</taxon>
        <taxon>Euthyneura</taxon>
        <taxon>Panpulmonata</taxon>
        <taxon>Hygrophila</taxon>
        <taxon>Lymnaeoidea</taxon>
        <taxon>Planorbidae</taxon>
        <taxon>Biomphalaria</taxon>
    </lineage>
</organism>
<feature type="region of interest" description="Disordered" evidence="1">
    <location>
        <begin position="140"/>
        <end position="198"/>
    </location>
</feature>
<dbReference type="RefSeq" id="XP_055867856.1">
    <property type="nucleotide sequence ID" value="XM_056011881.1"/>
</dbReference>
<accession>A0A9W2YYN0</accession>
<evidence type="ECO:0000256" key="1">
    <source>
        <dbReference type="SAM" id="MobiDB-lite"/>
    </source>
</evidence>
<gene>
    <name evidence="3 4 5" type="primary">LOC106050655</name>
</gene>
<dbReference type="Proteomes" id="UP001165740">
    <property type="component" value="Chromosome 15"/>
</dbReference>
<dbReference type="AlphaFoldDB" id="A0A9W2YYN0"/>
<evidence type="ECO:0000313" key="5">
    <source>
        <dbReference type="RefSeq" id="XP_055867858.1"/>
    </source>
</evidence>
<proteinExistence type="predicted"/>
<feature type="compositionally biased region" description="Polar residues" evidence="1">
    <location>
        <begin position="802"/>
        <end position="833"/>
    </location>
</feature>
<feature type="compositionally biased region" description="Basic residues" evidence="1">
    <location>
        <begin position="764"/>
        <end position="775"/>
    </location>
</feature>
<feature type="region of interest" description="Disordered" evidence="1">
    <location>
        <begin position="314"/>
        <end position="335"/>
    </location>
</feature>
<feature type="compositionally biased region" description="Polar residues" evidence="1">
    <location>
        <begin position="557"/>
        <end position="570"/>
    </location>
</feature>
<dbReference type="RefSeq" id="XP_055867858.1">
    <property type="nucleotide sequence ID" value="XM_056011883.1"/>
</dbReference>
<dbReference type="GeneID" id="106050655"/>
<dbReference type="OrthoDB" id="6161758at2759"/>
<keyword evidence="2" id="KW-1185">Reference proteome</keyword>
<feature type="compositionally biased region" description="Basic residues" evidence="1">
    <location>
        <begin position="386"/>
        <end position="395"/>
    </location>
</feature>
<feature type="region of interest" description="Disordered" evidence="1">
    <location>
        <begin position="757"/>
        <end position="782"/>
    </location>
</feature>
<feature type="region of interest" description="Disordered" evidence="1">
    <location>
        <begin position="802"/>
        <end position="841"/>
    </location>
</feature>
<protein>
    <submittedName>
        <fullName evidence="3 4">Uncharacterized protein LOC106050655 isoform X1</fullName>
    </submittedName>
</protein>
<evidence type="ECO:0000313" key="4">
    <source>
        <dbReference type="RefSeq" id="XP_055867857.1"/>
    </source>
</evidence>
<evidence type="ECO:0000313" key="2">
    <source>
        <dbReference type="Proteomes" id="UP001165740"/>
    </source>
</evidence>
<feature type="compositionally biased region" description="Basic and acidic residues" evidence="1">
    <location>
        <begin position="148"/>
        <end position="181"/>
    </location>
</feature>
<sequence length="841" mass="94256">MSKHFFPFRLQSLFRSRRQPCTVLEMNFDELPQHHMLEVQRAQENYETLATFDDQLTRVTSTSRVKVDSDDRWMSSPPALSPLERFYHTYISHYDKREEAPLSKRVKGRAKKKARRKLSTDNTISSLDSLICDDTQLRKADSNQSDALPKEESKEATVDKTDTTLRELTMENKSLLGKDWESSEQTSRSEPVHSYVRHEEMNAERVDLFDPVDPASSGQNKTDKQSIAFLDNATNLDFTLLENCMRDHSELQFKDSQFTVHVGPECIRISDQNEHLNVNGKPSQVIILGDFKVPSHGTAFVEDLKVPSFGTSFGGKRRASEPLPSCSSQVPGAESEFKRSPMRIKGDHVYINIGGENTQIKRYNDYGTVKISGRKSKKIAEAAEKAKKKKKKKALKTSAAAEKREKRKKKKRMKFTDHEKEISNSNLGEAELSPASSGQDLDQENEFTARNPGQAYDHSSPSIEMSESLDTLTTAQIYSALKDHADQDSLALPEQQNEACCYVIDSEPPSGVFLPDNLEILNGSGRRLENILTNNDSGIQAEHLDQDGRPRIAEVTTSRSSEAEVNSPTGLTPMRPKRTETASDVCFPVAADTSAGLSKEDEIIDETGLVNIYALKNDLNRKNHHLKKSITRFREKTEKLARLHSYMEQLKLETAEMRRLLCGVDRQTEALRCEAAEMRCTVTAICDLSVATIGKETEARRLEPACYRRYLNIRTAADASSALTAVRSRIKALNDLEVLIYRKQLVLHHVLPTLTQEKTAPPKRVNRPAHKGTKSKRNDEVCETPGAGHIVIEVVSPVQELHTPSLSEDVSHTESPLTSSTPMSGSNDGTVSTPMLPDTEV</sequence>
<evidence type="ECO:0000313" key="3">
    <source>
        <dbReference type="RefSeq" id="XP_055867856.1"/>
    </source>
</evidence>
<dbReference type="RefSeq" id="XP_055867857.1">
    <property type="nucleotide sequence ID" value="XM_056011882.1"/>
</dbReference>
<reference evidence="3 4" key="1">
    <citation type="submission" date="2025-04" db="UniProtKB">
        <authorList>
            <consortium name="RefSeq"/>
        </authorList>
    </citation>
    <scope>IDENTIFICATION</scope>
</reference>
<name>A0A9W2YYN0_BIOGL</name>